<dbReference type="EMBL" id="JBHTLR010000007">
    <property type="protein sequence ID" value="MFD1216190.1"/>
    <property type="molecule type" value="Genomic_DNA"/>
</dbReference>
<dbReference type="RefSeq" id="WP_230438299.1">
    <property type="nucleotide sequence ID" value="NZ_CP087715.1"/>
</dbReference>
<accession>A0ABW3U9N6</accession>
<protein>
    <submittedName>
        <fullName evidence="3">Rossmann-like and DUF2520 domain-containing protein</fullName>
    </submittedName>
</protein>
<dbReference type="InterPro" id="IPR008927">
    <property type="entry name" value="6-PGluconate_DH-like_C_sf"/>
</dbReference>
<proteinExistence type="predicted"/>
<evidence type="ECO:0000259" key="2">
    <source>
        <dbReference type="Pfam" id="PF10728"/>
    </source>
</evidence>
<dbReference type="Pfam" id="PF10728">
    <property type="entry name" value="DUF2520"/>
    <property type="match status" value="1"/>
</dbReference>
<gene>
    <name evidence="3" type="ORF">ACFQ2X_06245</name>
</gene>
<reference evidence="4" key="1">
    <citation type="journal article" date="2019" name="Int. J. Syst. Evol. Microbiol.">
        <title>The Global Catalogue of Microorganisms (GCM) 10K type strain sequencing project: providing services to taxonomists for standard genome sequencing and annotation.</title>
        <authorList>
            <consortium name="The Broad Institute Genomics Platform"/>
            <consortium name="The Broad Institute Genome Sequencing Center for Infectious Disease"/>
            <person name="Wu L."/>
            <person name="Ma J."/>
        </authorList>
    </citation>
    <scope>NUCLEOTIDE SEQUENCE [LARGE SCALE GENOMIC DNA]</scope>
    <source>
        <strain evidence="4">CCUG 54356</strain>
    </source>
</reference>
<keyword evidence="1" id="KW-0560">Oxidoreductase</keyword>
<dbReference type="PANTHER" id="PTHR40459">
    <property type="entry name" value="CONSERVED HYPOTHETICAL ALANINE AND LEUCINE RICH PROTEIN"/>
    <property type="match status" value="1"/>
</dbReference>
<dbReference type="Proteomes" id="UP001597264">
    <property type="component" value="Unassembled WGS sequence"/>
</dbReference>
<feature type="domain" description="DUF2520" evidence="2">
    <location>
        <begin position="142"/>
        <end position="268"/>
    </location>
</feature>
<evidence type="ECO:0000313" key="4">
    <source>
        <dbReference type="Proteomes" id="UP001597264"/>
    </source>
</evidence>
<organism evidence="3 4">
    <name type="scientific">Microbulbifer celer</name>
    <dbReference type="NCBI Taxonomy" id="435905"/>
    <lineage>
        <taxon>Bacteria</taxon>
        <taxon>Pseudomonadati</taxon>
        <taxon>Pseudomonadota</taxon>
        <taxon>Gammaproteobacteria</taxon>
        <taxon>Cellvibrionales</taxon>
        <taxon>Microbulbiferaceae</taxon>
        <taxon>Microbulbifer</taxon>
    </lineage>
</organism>
<dbReference type="SUPFAM" id="SSF51735">
    <property type="entry name" value="NAD(P)-binding Rossmann-fold domains"/>
    <property type="match status" value="1"/>
</dbReference>
<dbReference type="InterPro" id="IPR036291">
    <property type="entry name" value="NAD(P)-bd_dom_sf"/>
</dbReference>
<keyword evidence="4" id="KW-1185">Reference proteome</keyword>
<dbReference type="PANTHER" id="PTHR40459:SF1">
    <property type="entry name" value="CONSERVED HYPOTHETICAL ALANINE AND LEUCINE RICH PROTEIN"/>
    <property type="match status" value="1"/>
</dbReference>
<dbReference type="SUPFAM" id="SSF48179">
    <property type="entry name" value="6-phosphogluconate dehydrogenase C-terminal domain-like"/>
    <property type="match status" value="1"/>
</dbReference>
<evidence type="ECO:0000256" key="1">
    <source>
        <dbReference type="ARBA" id="ARBA00023002"/>
    </source>
</evidence>
<name>A0ABW3U9N6_9GAMM</name>
<sequence length="296" mass="31134">MPPPIPLSLNIVGAGRLGKTLGRLWHRRHSFEISGICNQTLQSARAAQTFIGAGEACASLADLPAADCWLIATADDQIEDVARQLGPLLPTDRTTPPMVFHCSGALPAAALADCAPAQIASAHPVHSFAEPAQSLETFTGSTVALEGDSGACEQLRQAFVQLGCKTLTLTAPQKVLYHSGSVIACNYLTALMDLSLQAFSGAGIDEKTARELLEPIVLQTARNNFALGPGRALTGPIARGDSETVRKQLDALTALRPLLADNYRALGLAAVDLAQRTGLTNAQAQRLQAVLNQPSK</sequence>
<dbReference type="Gene3D" id="1.10.1040.20">
    <property type="entry name" value="ProC-like, C-terminal domain"/>
    <property type="match status" value="1"/>
</dbReference>
<evidence type="ECO:0000313" key="3">
    <source>
        <dbReference type="EMBL" id="MFD1216190.1"/>
    </source>
</evidence>
<comment type="caution">
    <text evidence="3">The sequence shown here is derived from an EMBL/GenBank/DDBJ whole genome shotgun (WGS) entry which is preliminary data.</text>
</comment>
<dbReference type="Gene3D" id="3.40.50.720">
    <property type="entry name" value="NAD(P)-binding Rossmann-like Domain"/>
    <property type="match status" value="1"/>
</dbReference>
<dbReference type="InterPro" id="IPR018931">
    <property type="entry name" value="DUF2520"/>
</dbReference>
<dbReference type="InterPro" id="IPR037108">
    <property type="entry name" value="TM1727-like_C_sf"/>
</dbReference>